<dbReference type="RefSeq" id="WP_302039640.1">
    <property type="nucleotide sequence ID" value="NZ_JAUKPO010000014.1"/>
</dbReference>
<name>A0ABT8RBY4_9BACT</name>
<feature type="domain" description="Glycosyl transferase family 1" evidence="1">
    <location>
        <begin position="203"/>
        <end position="361"/>
    </location>
</feature>
<dbReference type="Pfam" id="PF00534">
    <property type="entry name" value="Glycos_transf_1"/>
    <property type="match status" value="1"/>
</dbReference>
<dbReference type="Gene3D" id="3.40.50.2000">
    <property type="entry name" value="Glycogen Phosphorylase B"/>
    <property type="match status" value="2"/>
</dbReference>
<proteinExistence type="predicted"/>
<feature type="domain" description="Glycosyltransferase subfamily 4-like N-terminal" evidence="2">
    <location>
        <begin position="12"/>
        <end position="194"/>
    </location>
</feature>
<keyword evidence="3" id="KW-0328">Glycosyltransferase</keyword>
<dbReference type="PANTHER" id="PTHR12526:SF630">
    <property type="entry name" value="GLYCOSYLTRANSFERASE"/>
    <property type="match status" value="1"/>
</dbReference>
<evidence type="ECO:0000259" key="1">
    <source>
        <dbReference type="Pfam" id="PF00534"/>
    </source>
</evidence>
<sequence>MNILFSIGTLDVGGAQTIALRLASEFAAKQNYNVYFYNVASEKIESEMVEAILTSQVKFLSIYNYPIINFLLWKVNGILKLAGISYNFREKAKEWYFKFCIKRYKINLISSHLIGSDLFCTRILKKSAIPIVITEHGDYVVHKKLGVEYLEPQMQGIFSRANFIVTVSDYCKKNIIEFMNTDTKPVQTIYNGITIVKQQYYGEARRKLGISEKAIVYGLVARGIEEKGWREAIEAFLWVQSNTGKELHLVLVGAGEFLDKLKQIYTQYTSSIHFVGYSNKPAFWIESFDVGLLPTYFETLSNTVIEYIFMEKPAIVSNTGGVPEVVCNNGEVAGVLIDLDKDGKPCIKQLADAMLKYVTSTNLIKKHSVIAKKAFKKFEIDSCVQQYEKLFIYLTKNQ</sequence>
<dbReference type="InterPro" id="IPR001296">
    <property type="entry name" value="Glyco_trans_1"/>
</dbReference>
<dbReference type="EMBL" id="JAUKPO010000014">
    <property type="protein sequence ID" value="MDO1448839.1"/>
    <property type="molecule type" value="Genomic_DNA"/>
</dbReference>
<evidence type="ECO:0000259" key="2">
    <source>
        <dbReference type="Pfam" id="PF13439"/>
    </source>
</evidence>
<dbReference type="SUPFAM" id="SSF53756">
    <property type="entry name" value="UDP-Glycosyltransferase/glycogen phosphorylase"/>
    <property type="match status" value="1"/>
</dbReference>
<evidence type="ECO:0000313" key="4">
    <source>
        <dbReference type="Proteomes" id="UP001168528"/>
    </source>
</evidence>
<evidence type="ECO:0000313" key="3">
    <source>
        <dbReference type="EMBL" id="MDO1448839.1"/>
    </source>
</evidence>
<dbReference type="CDD" id="cd03801">
    <property type="entry name" value="GT4_PimA-like"/>
    <property type="match status" value="1"/>
</dbReference>
<accession>A0ABT8RBY4</accession>
<dbReference type="Proteomes" id="UP001168528">
    <property type="component" value="Unassembled WGS sequence"/>
</dbReference>
<dbReference type="GO" id="GO:0016757">
    <property type="term" value="F:glycosyltransferase activity"/>
    <property type="evidence" value="ECO:0007669"/>
    <property type="project" value="UniProtKB-KW"/>
</dbReference>
<dbReference type="Pfam" id="PF13439">
    <property type="entry name" value="Glyco_transf_4"/>
    <property type="match status" value="1"/>
</dbReference>
<organism evidence="3 4">
    <name type="scientific">Rhodocytophaga aerolata</name>
    <dbReference type="NCBI Taxonomy" id="455078"/>
    <lineage>
        <taxon>Bacteria</taxon>
        <taxon>Pseudomonadati</taxon>
        <taxon>Bacteroidota</taxon>
        <taxon>Cytophagia</taxon>
        <taxon>Cytophagales</taxon>
        <taxon>Rhodocytophagaceae</taxon>
        <taxon>Rhodocytophaga</taxon>
    </lineage>
</organism>
<dbReference type="EC" id="2.4.-.-" evidence="3"/>
<dbReference type="InterPro" id="IPR028098">
    <property type="entry name" value="Glyco_trans_4-like_N"/>
</dbReference>
<dbReference type="PANTHER" id="PTHR12526">
    <property type="entry name" value="GLYCOSYLTRANSFERASE"/>
    <property type="match status" value="1"/>
</dbReference>
<comment type="caution">
    <text evidence="3">The sequence shown here is derived from an EMBL/GenBank/DDBJ whole genome shotgun (WGS) entry which is preliminary data.</text>
</comment>
<reference evidence="3" key="1">
    <citation type="submission" date="2023-07" db="EMBL/GenBank/DDBJ databases">
        <title>The genome sequence of Rhodocytophaga aerolata KACC 12507.</title>
        <authorList>
            <person name="Zhang X."/>
        </authorList>
    </citation>
    <scope>NUCLEOTIDE SEQUENCE</scope>
    <source>
        <strain evidence="3">KACC 12507</strain>
    </source>
</reference>
<keyword evidence="4" id="KW-1185">Reference proteome</keyword>
<keyword evidence="3" id="KW-0808">Transferase</keyword>
<protein>
    <submittedName>
        <fullName evidence="3">Glycosyltransferase family 4 protein</fullName>
        <ecNumber evidence="3">2.4.-.-</ecNumber>
    </submittedName>
</protein>
<gene>
    <name evidence="3" type="ORF">Q0590_21355</name>
</gene>